<dbReference type="GO" id="GO:0004594">
    <property type="term" value="F:pantothenate kinase activity"/>
    <property type="evidence" value="ECO:0007669"/>
    <property type="project" value="UniProtKB-EC"/>
</dbReference>
<dbReference type="EMBL" id="JAWIIJ010000030">
    <property type="protein sequence ID" value="MDV2081211.1"/>
    <property type="molecule type" value="Genomic_DNA"/>
</dbReference>
<keyword evidence="10 16" id="KW-0418">Kinase</keyword>
<keyword evidence="16" id="KW-0479">Metal-binding</keyword>
<keyword evidence="11 16" id="KW-0067">ATP-binding</keyword>
<evidence type="ECO:0000256" key="3">
    <source>
        <dbReference type="ARBA" id="ARBA00004496"/>
    </source>
</evidence>
<keyword evidence="8 16" id="KW-0808">Transferase</keyword>
<dbReference type="SUPFAM" id="SSF53067">
    <property type="entry name" value="Actin-like ATPase domain"/>
    <property type="match status" value="2"/>
</dbReference>
<evidence type="ECO:0000256" key="2">
    <source>
        <dbReference type="ARBA" id="ARBA00001958"/>
    </source>
</evidence>
<protein>
    <recommendedName>
        <fullName evidence="15 16">Type III pantothenate kinase</fullName>
        <ecNumber evidence="6 16">2.7.1.33</ecNumber>
    </recommendedName>
    <alternativeName>
        <fullName evidence="16">PanK-III</fullName>
    </alternativeName>
    <alternativeName>
        <fullName evidence="16">Pantothenic acid kinase</fullName>
    </alternativeName>
</protein>
<comment type="cofactor">
    <cofactor evidence="2">
        <name>K(+)</name>
        <dbReference type="ChEBI" id="CHEBI:29103"/>
    </cofactor>
</comment>
<evidence type="ECO:0000256" key="16">
    <source>
        <dbReference type="HAMAP-Rule" id="MF_01274"/>
    </source>
</evidence>
<dbReference type="PANTHER" id="PTHR34265:SF1">
    <property type="entry name" value="TYPE III PANTOTHENATE KINASE"/>
    <property type="match status" value="1"/>
</dbReference>
<feature type="binding site" evidence="16">
    <location>
        <position position="122"/>
    </location>
    <ligand>
        <name>ATP</name>
        <dbReference type="ChEBI" id="CHEBI:30616"/>
    </ligand>
</feature>
<proteinExistence type="inferred from homology"/>
<dbReference type="InterPro" id="IPR004619">
    <property type="entry name" value="Type_III_PanK"/>
</dbReference>
<evidence type="ECO:0000256" key="12">
    <source>
        <dbReference type="ARBA" id="ARBA00022958"/>
    </source>
</evidence>
<name>A0ABU3W459_9GAMM</name>
<evidence type="ECO:0000313" key="18">
    <source>
        <dbReference type="Proteomes" id="UP001269819"/>
    </source>
</evidence>
<comment type="subcellular location">
    <subcellularLocation>
        <location evidence="3 16">Cytoplasm</location>
    </subcellularLocation>
</comment>
<feature type="binding site" evidence="16">
    <location>
        <begin position="6"/>
        <end position="13"/>
    </location>
    <ligand>
        <name>ATP</name>
        <dbReference type="ChEBI" id="CHEBI:30616"/>
    </ligand>
</feature>
<evidence type="ECO:0000256" key="5">
    <source>
        <dbReference type="ARBA" id="ARBA00011738"/>
    </source>
</evidence>
<feature type="binding site" evidence="16">
    <location>
        <position position="90"/>
    </location>
    <ligand>
        <name>substrate</name>
    </ligand>
</feature>
<evidence type="ECO:0000256" key="15">
    <source>
        <dbReference type="ARBA" id="ARBA00040883"/>
    </source>
</evidence>
<dbReference type="InterPro" id="IPR043129">
    <property type="entry name" value="ATPase_NBD"/>
</dbReference>
<keyword evidence="12 16" id="KW-0630">Potassium</keyword>
<feature type="binding site" evidence="16">
    <location>
        <position position="119"/>
    </location>
    <ligand>
        <name>K(+)</name>
        <dbReference type="ChEBI" id="CHEBI:29103"/>
    </ligand>
</feature>
<dbReference type="CDD" id="cd24015">
    <property type="entry name" value="ASKHA_NBD_PanK-III"/>
    <property type="match status" value="1"/>
</dbReference>
<dbReference type="RefSeq" id="WP_316975486.1">
    <property type="nucleotide sequence ID" value="NZ_JAWIIJ010000030.1"/>
</dbReference>
<evidence type="ECO:0000313" key="17">
    <source>
        <dbReference type="EMBL" id="MDV2081211.1"/>
    </source>
</evidence>
<comment type="cofactor">
    <cofactor evidence="16">
        <name>NH4(+)</name>
        <dbReference type="ChEBI" id="CHEBI:28938"/>
    </cofactor>
    <cofactor evidence="16">
        <name>K(+)</name>
        <dbReference type="ChEBI" id="CHEBI:29103"/>
    </cofactor>
    <text evidence="16">A monovalent cation. Ammonium or potassium.</text>
</comment>
<evidence type="ECO:0000256" key="7">
    <source>
        <dbReference type="ARBA" id="ARBA00022490"/>
    </source>
</evidence>
<evidence type="ECO:0000256" key="4">
    <source>
        <dbReference type="ARBA" id="ARBA00005225"/>
    </source>
</evidence>
<evidence type="ECO:0000256" key="8">
    <source>
        <dbReference type="ARBA" id="ARBA00022679"/>
    </source>
</evidence>
<evidence type="ECO:0000256" key="10">
    <source>
        <dbReference type="ARBA" id="ARBA00022777"/>
    </source>
</evidence>
<feature type="active site" description="Proton acceptor" evidence="16">
    <location>
        <position position="99"/>
    </location>
</feature>
<evidence type="ECO:0000256" key="13">
    <source>
        <dbReference type="ARBA" id="ARBA00022993"/>
    </source>
</evidence>
<comment type="subunit">
    <text evidence="5 16">Homodimer.</text>
</comment>
<keyword evidence="7 16" id="KW-0963">Cytoplasm</keyword>
<comment type="function">
    <text evidence="16">Catalyzes the phosphorylation of pantothenate (Pan), the first step in CoA biosynthesis.</text>
</comment>
<keyword evidence="9 16" id="KW-0547">Nucleotide-binding</keyword>
<comment type="caution">
    <text evidence="17">The sequence shown here is derived from an EMBL/GenBank/DDBJ whole genome shotgun (WGS) entry which is preliminary data.</text>
</comment>
<comment type="similarity">
    <text evidence="14 16">Belongs to the type III pantothenate kinase family.</text>
</comment>
<dbReference type="EC" id="2.7.1.33" evidence="6 16"/>
<dbReference type="NCBIfam" id="TIGR00671">
    <property type="entry name" value="baf"/>
    <property type="match status" value="1"/>
</dbReference>
<comment type="catalytic activity">
    <reaction evidence="1 16">
        <text>(R)-pantothenate + ATP = (R)-4'-phosphopantothenate + ADP + H(+)</text>
        <dbReference type="Rhea" id="RHEA:16373"/>
        <dbReference type="ChEBI" id="CHEBI:10986"/>
        <dbReference type="ChEBI" id="CHEBI:15378"/>
        <dbReference type="ChEBI" id="CHEBI:29032"/>
        <dbReference type="ChEBI" id="CHEBI:30616"/>
        <dbReference type="ChEBI" id="CHEBI:456216"/>
        <dbReference type="EC" id="2.7.1.33"/>
    </reaction>
</comment>
<comment type="pathway">
    <text evidence="4 16">Cofactor biosynthesis; coenzyme A biosynthesis; CoA from (R)-pantothenate: step 1/5.</text>
</comment>
<dbReference type="Gene3D" id="3.30.420.40">
    <property type="match status" value="2"/>
</dbReference>
<dbReference type="HAMAP" id="MF_01274">
    <property type="entry name" value="Pantothen_kinase_3"/>
    <property type="match status" value="1"/>
</dbReference>
<evidence type="ECO:0000256" key="1">
    <source>
        <dbReference type="ARBA" id="ARBA00001206"/>
    </source>
</evidence>
<gene>
    <name evidence="16" type="primary">coaX</name>
    <name evidence="17" type="ORF">RYS15_21170</name>
</gene>
<dbReference type="PANTHER" id="PTHR34265">
    <property type="entry name" value="TYPE III PANTOTHENATE KINASE"/>
    <property type="match status" value="1"/>
</dbReference>
<dbReference type="Pfam" id="PF03309">
    <property type="entry name" value="Pan_kinase"/>
    <property type="match status" value="1"/>
</dbReference>
<evidence type="ECO:0000256" key="6">
    <source>
        <dbReference type="ARBA" id="ARBA00012102"/>
    </source>
</evidence>
<keyword evidence="18" id="KW-1185">Reference proteome</keyword>
<evidence type="ECO:0000256" key="11">
    <source>
        <dbReference type="ARBA" id="ARBA00022840"/>
    </source>
</evidence>
<evidence type="ECO:0000256" key="9">
    <source>
        <dbReference type="ARBA" id="ARBA00022741"/>
    </source>
</evidence>
<dbReference type="Proteomes" id="UP001269819">
    <property type="component" value="Unassembled WGS sequence"/>
</dbReference>
<feature type="binding site" evidence="16">
    <location>
        <begin position="97"/>
        <end position="100"/>
    </location>
    <ligand>
        <name>substrate</name>
    </ligand>
</feature>
<sequence length="243" mass="26446">MKLFVDMGNSRVKWRLRGRDTVLEGEGAIGSDSLFADLPVDDEGIRQVAVSTVASDQGRQQLEQRLREITRVPPEYFWTESQWQGVICAYDKPESMGSDRWHAMVAAHSRVTGGFAVVDAGSAVTVDYVAADGRHLGGYILAGQNMMYRALSQDAARIHFGGRIQGDSAPGSSTAECVHHGVEWLWRGMVQQLREDVRTLGLEKVFITGGDSDRLIGCGLQGESVPGLVLDGLEIVAAGVRED</sequence>
<feature type="binding site" evidence="16">
    <location>
        <position position="174"/>
    </location>
    <ligand>
        <name>substrate</name>
    </ligand>
</feature>
<reference evidence="17 18" key="1">
    <citation type="submission" date="2023-10" db="EMBL/GenBank/DDBJ databases">
        <title>Characteristics and mechanism of a salt-tolerant marine origin heterotrophic nitrifying- aerobic denitrifying bacteria Marinobacter xestospongiae HN1.</title>
        <authorList>
            <person name="Qi R."/>
        </authorList>
    </citation>
    <scope>NUCLEOTIDE SEQUENCE [LARGE SCALE GENOMIC DNA]</scope>
    <source>
        <strain evidence="17 18">HN1</strain>
    </source>
</reference>
<organism evidence="17 18">
    <name type="scientific">Marinobacter xestospongiae</name>
    <dbReference type="NCBI Taxonomy" id="994319"/>
    <lineage>
        <taxon>Bacteria</taxon>
        <taxon>Pseudomonadati</taxon>
        <taxon>Pseudomonadota</taxon>
        <taxon>Gammaproteobacteria</taxon>
        <taxon>Pseudomonadales</taxon>
        <taxon>Marinobacteraceae</taxon>
        <taxon>Marinobacter</taxon>
    </lineage>
</organism>
<evidence type="ECO:0000256" key="14">
    <source>
        <dbReference type="ARBA" id="ARBA00038036"/>
    </source>
</evidence>
<accession>A0ABU3W459</accession>
<keyword evidence="13 16" id="KW-0173">Coenzyme A biosynthesis</keyword>